<reference evidence="2" key="1">
    <citation type="submission" date="2018-06" db="EMBL/GenBank/DDBJ databases">
        <authorList>
            <person name="Zhirakovskaya E."/>
        </authorList>
    </citation>
    <scope>NUCLEOTIDE SEQUENCE</scope>
</reference>
<dbReference type="EMBL" id="UOFJ01000040">
    <property type="protein sequence ID" value="VAW61437.1"/>
    <property type="molecule type" value="Genomic_DNA"/>
</dbReference>
<protein>
    <submittedName>
        <fullName evidence="2">Protein PhnA</fullName>
    </submittedName>
</protein>
<dbReference type="Gene3D" id="2.30.30.40">
    <property type="entry name" value="SH3 Domains"/>
    <property type="match status" value="1"/>
</dbReference>
<dbReference type="InterPro" id="IPR013991">
    <property type="entry name" value="PhnaA_N_proteobac"/>
</dbReference>
<evidence type="ECO:0000259" key="1">
    <source>
        <dbReference type="SMART" id="SM00782"/>
    </source>
</evidence>
<sequence length="197" mass="21941">MSIEQTLLQRSESKCELCSATDNLSVFQVPAKSLPSSINEADQSILICPACHEQINQPEKISANHWRCLNDSMWSQIPAVQVIAWRILNRLSAKGWTQDLLDMLYLEEDILNWAKGEKNDPPPEDTVIHKDSNGNILEAGDSVTLIKNLPVKGANFTAKRGTTVRNISLIPDNAAHIEGRIEGQQIVILTQFVKKSN</sequence>
<accession>A0A3B0XEA5</accession>
<dbReference type="InterPro" id="IPR013988">
    <property type="entry name" value="YjdM_C"/>
</dbReference>
<dbReference type="AlphaFoldDB" id="A0A3B0XEA5"/>
<name>A0A3B0XEA5_9ZZZZ</name>
<dbReference type="SUPFAM" id="SSF82057">
    <property type="entry name" value="Prokaryotic SH3-related domain"/>
    <property type="match status" value="1"/>
</dbReference>
<gene>
    <name evidence="2" type="ORF">MNBD_GAMMA10-1165</name>
</gene>
<evidence type="ECO:0000313" key="2">
    <source>
        <dbReference type="EMBL" id="VAW61437.1"/>
    </source>
</evidence>
<dbReference type="SMART" id="SM00782">
    <property type="entry name" value="PhnA_Zn_Ribbon"/>
    <property type="match status" value="1"/>
</dbReference>
<dbReference type="Pfam" id="PF03831">
    <property type="entry name" value="YjdM"/>
    <property type="match status" value="1"/>
</dbReference>
<organism evidence="2">
    <name type="scientific">hydrothermal vent metagenome</name>
    <dbReference type="NCBI Taxonomy" id="652676"/>
    <lineage>
        <taxon>unclassified sequences</taxon>
        <taxon>metagenomes</taxon>
        <taxon>ecological metagenomes</taxon>
    </lineage>
</organism>
<proteinExistence type="predicted"/>
<dbReference type="PANTHER" id="PTHR30305">
    <property type="entry name" value="PROTEIN YJDM-RELATED"/>
    <property type="match status" value="1"/>
</dbReference>
<dbReference type="PANTHER" id="PTHR30305:SF3">
    <property type="entry name" value="PROTEIN YJDM"/>
    <property type="match status" value="1"/>
</dbReference>
<feature type="domain" description="PhnA protein N-terminal proteobacterial" evidence="1">
    <location>
        <begin position="6"/>
        <end position="56"/>
    </location>
</feature>